<reference evidence="4" key="1">
    <citation type="journal article" date="2019" name="Int. J. Syst. Evol. Microbiol.">
        <title>The Global Catalogue of Microorganisms (GCM) 10K type strain sequencing project: providing services to taxonomists for standard genome sequencing and annotation.</title>
        <authorList>
            <consortium name="The Broad Institute Genomics Platform"/>
            <consortium name="The Broad Institute Genome Sequencing Center for Infectious Disease"/>
            <person name="Wu L."/>
            <person name="Ma J."/>
        </authorList>
    </citation>
    <scope>NUCLEOTIDE SEQUENCE [LARGE SCALE GENOMIC DNA]</scope>
    <source>
        <strain evidence="4">CCUG 62763</strain>
    </source>
</reference>
<feature type="domain" description="HipA-like kinase" evidence="2">
    <location>
        <begin position="14"/>
        <end position="246"/>
    </location>
</feature>
<dbReference type="InterPro" id="IPR046748">
    <property type="entry name" value="HipA_2"/>
</dbReference>
<name>A0ABV9LEB5_9ACTN</name>
<sequence length="285" mass="30426">MLPAVTATRYVTPLREGGSLPGLMEADDLGTYVVKWRAAGQGVRVLVAEVVCGELARALALPVPALVTVDVVPELAVGEPDPEVQELLQRSAGRNLGLDYLPGALDFEAGVGEVEPELAGRVLWFDALVGNVDRSWRNPNMLFWHGRLQLIDHGAALTFHHSWAGAPAAVARPYDAAQHALVECSPDLRAADADLAPRVTRPLLERVLAQVPDDWLEGPEPGEPPAAVRERYASQLLARLAARDAWLPGVVAAAAAGAGARRRSPRGENRPAWLGPPPPPGVTQR</sequence>
<dbReference type="RefSeq" id="WP_387986331.1">
    <property type="nucleotide sequence ID" value="NZ_JBHSGR010000002.1"/>
</dbReference>
<evidence type="ECO:0000256" key="1">
    <source>
        <dbReference type="SAM" id="MobiDB-lite"/>
    </source>
</evidence>
<organism evidence="3 4">
    <name type="scientific">Geodermatophilus arenarius</name>
    <dbReference type="NCBI Taxonomy" id="1137990"/>
    <lineage>
        <taxon>Bacteria</taxon>
        <taxon>Bacillati</taxon>
        <taxon>Actinomycetota</taxon>
        <taxon>Actinomycetes</taxon>
        <taxon>Geodermatophilales</taxon>
        <taxon>Geodermatophilaceae</taxon>
        <taxon>Geodermatophilus</taxon>
    </lineage>
</organism>
<feature type="compositionally biased region" description="Pro residues" evidence="1">
    <location>
        <begin position="274"/>
        <end position="285"/>
    </location>
</feature>
<evidence type="ECO:0000313" key="3">
    <source>
        <dbReference type="EMBL" id="MFC4692424.1"/>
    </source>
</evidence>
<feature type="region of interest" description="Disordered" evidence="1">
    <location>
        <begin position="255"/>
        <end position="285"/>
    </location>
</feature>
<keyword evidence="3" id="KW-0808">Transferase</keyword>
<dbReference type="EMBL" id="JBHSGR010000002">
    <property type="protein sequence ID" value="MFC4692424.1"/>
    <property type="molecule type" value="Genomic_DNA"/>
</dbReference>
<gene>
    <name evidence="3" type="ORF">ACFO3M_03385</name>
</gene>
<dbReference type="GO" id="GO:0016301">
    <property type="term" value="F:kinase activity"/>
    <property type="evidence" value="ECO:0007669"/>
    <property type="project" value="UniProtKB-KW"/>
</dbReference>
<keyword evidence="4" id="KW-1185">Reference proteome</keyword>
<dbReference type="Pfam" id="PF20613">
    <property type="entry name" value="HipA_2"/>
    <property type="match status" value="1"/>
</dbReference>
<evidence type="ECO:0000313" key="4">
    <source>
        <dbReference type="Proteomes" id="UP001596025"/>
    </source>
</evidence>
<accession>A0ABV9LEB5</accession>
<proteinExistence type="predicted"/>
<dbReference type="Proteomes" id="UP001596025">
    <property type="component" value="Unassembled WGS sequence"/>
</dbReference>
<comment type="caution">
    <text evidence="3">The sequence shown here is derived from an EMBL/GenBank/DDBJ whole genome shotgun (WGS) entry which is preliminary data.</text>
</comment>
<keyword evidence="3" id="KW-0418">Kinase</keyword>
<protein>
    <submittedName>
        <fullName evidence="3">HipA family kinase</fullName>
    </submittedName>
</protein>
<evidence type="ECO:0000259" key="2">
    <source>
        <dbReference type="Pfam" id="PF20613"/>
    </source>
</evidence>